<dbReference type="AlphaFoldDB" id="A0A7H1QDR2"/>
<reference evidence="1 2" key="1">
    <citation type="submission" date="2020-04" db="EMBL/GenBank/DDBJ databases">
        <title>Characterization and engineering of Streptomyces griseofuscus DSM40191 as a potential heterologous host for expression of BGCs.</title>
        <authorList>
            <person name="Gren T."/>
            <person name="Whitford C.M."/>
            <person name="Mohite O.S."/>
            <person name="Joergensen T.S."/>
            <person name="Nielsen J.B."/>
            <person name="Lee S.Y."/>
            <person name="Weber T."/>
        </authorList>
    </citation>
    <scope>NUCLEOTIDE SEQUENCE [LARGE SCALE GENOMIC DNA]</scope>
    <source>
        <strain evidence="1 2">DSM 40191</strain>
        <plasmid evidence="1 2">pSGRIFU3</plasmid>
    </source>
</reference>
<dbReference type="EMBL" id="CP051009">
    <property type="protein sequence ID" value="QNT98442.1"/>
    <property type="molecule type" value="Genomic_DNA"/>
</dbReference>
<protein>
    <submittedName>
        <fullName evidence="1">Uncharacterized protein</fullName>
    </submittedName>
</protein>
<geneLocation type="plasmid" evidence="1 2">
    <name>pSGRIFU3</name>
</geneLocation>
<evidence type="ECO:0000313" key="2">
    <source>
        <dbReference type="Proteomes" id="UP000516422"/>
    </source>
</evidence>
<organism evidence="1 2">
    <name type="scientific">Streptomyces griseofuscus</name>
    <dbReference type="NCBI Taxonomy" id="146922"/>
    <lineage>
        <taxon>Bacteria</taxon>
        <taxon>Bacillati</taxon>
        <taxon>Actinomycetota</taxon>
        <taxon>Actinomycetes</taxon>
        <taxon>Kitasatosporales</taxon>
        <taxon>Streptomycetaceae</taxon>
        <taxon>Streptomyces</taxon>
    </lineage>
</organism>
<gene>
    <name evidence="1" type="ORF">HEP81_08216</name>
</gene>
<dbReference type="KEGG" id="sgf:HEP81_08216"/>
<keyword evidence="1" id="KW-0614">Plasmid</keyword>
<sequence length="105" mass="11228">MDDTTALREPETAWDYALSAADVLTLWRAREVPAVGRDPLRTDVVVLIGSALYARARSAMVVKEDRSVTVEEAAAVAGASLAYLHSVLSDTTWDVRLPASTGNGP</sequence>
<accession>A0A7H1QDR2</accession>
<name>A0A7H1QDR2_9ACTN</name>
<dbReference type="GeneID" id="91467670"/>
<proteinExistence type="predicted"/>
<evidence type="ECO:0000313" key="1">
    <source>
        <dbReference type="EMBL" id="QNT98442.1"/>
    </source>
</evidence>
<dbReference type="RefSeq" id="WP_037660512.1">
    <property type="nucleotide sequence ID" value="NZ_CP051009.1"/>
</dbReference>
<dbReference type="Proteomes" id="UP000516422">
    <property type="component" value="Plasmid pSGRIFU3"/>
</dbReference>